<name>A0A5E9FVI2_9MICO</name>
<dbReference type="Proteomes" id="UP000199639">
    <property type="component" value="Unassembled WGS sequence"/>
</dbReference>
<reference evidence="1 2" key="1">
    <citation type="submission" date="2016-10" db="EMBL/GenBank/DDBJ databases">
        <authorList>
            <person name="Varghese N."/>
            <person name="Submissions S."/>
        </authorList>
    </citation>
    <scope>NUCLEOTIDE SEQUENCE [LARGE SCALE GENOMIC DNA]</scope>
    <source>
        <strain evidence="1 2">CGMCC 1.11215</strain>
    </source>
</reference>
<protein>
    <submittedName>
        <fullName evidence="1">Uncharacterized protein</fullName>
    </submittedName>
</protein>
<dbReference type="RefSeq" id="WP_158252869.1">
    <property type="nucleotide sequence ID" value="NZ_FNIB01000003.1"/>
</dbReference>
<gene>
    <name evidence="1" type="ORF">SAMN05216368_103116</name>
</gene>
<dbReference type="STRING" id="1424659.SAMN05216368_103116"/>
<dbReference type="AlphaFoldDB" id="A0A5E9FVI2"/>
<proteinExistence type="predicted"/>
<sequence>MVEFFRQAKGSFGRLVPTSFLFTRQTWAPAKGLLDALSAAQRRLESCPAVGRGRVALA</sequence>
<evidence type="ECO:0000313" key="1">
    <source>
        <dbReference type="EMBL" id="SDM97755.1"/>
    </source>
</evidence>
<accession>A0A5E9FVI2</accession>
<dbReference type="EMBL" id="FNIB01000003">
    <property type="protein sequence ID" value="SDM97755.1"/>
    <property type="molecule type" value="Genomic_DNA"/>
</dbReference>
<evidence type="ECO:0000313" key="2">
    <source>
        <dbReference type="Proteomes" id="UP000199639"/>
    </source>
</evidence>
<organism evidence="1 2">
    <name type="scientific">Cryobacterium flavum</name>
    <dbReference type="NCBI Taxonomy" id="1424659"/>
    <lineage>
        <taxon>Bacteria</taxon>
        <taxon>Bacillati</taxon>
        <taxon>Actinomycetota</taxon>
        <taxon>Actinomycetes</taxon>
        <taxon>Micrococcales</taxon>
        <taxon>Microbacteriaceae</taxon>
        <taxon>Cryobacterium</taxon>
    </lineage>
</organism>